<gene>
    <name evidence="1" type="ORF">CcrSwift_gp003</name>
    <name evidence="2" type="ORF">CcrSwift_gp328</name>
</gene>
<evidence type="ECO:0000313" key="3">
    <source>
        <dbReference type="Proteomes" id="UP000000460"/>
    </source>
</evidence>
<organism evidence="2 3">
    <name type="scientific">Caulobacter phage CcrSwift</name>
    <dbReference type="NCBI Taxonomy" id="2927984"/>
    <lineage>
        <taxon>Viruses</taxon>
        <taxon>Duplodnaviria</taxon>
        <taxon>Heunggongvirae</taxon>
        <taxon>Uroviricota</taxon>
        <taxon>Caudoviricetes</taxon>
        <taxon>Jeanschmidtviridae</taxon>
        <taxon>Shapirovirus</taxon>
        <taxon>Shapirovirus swift</taxon>
    </lineage>
</organism>
<evidence type="ECO:0000313" key="2">
    <source>
        <dbReference type="EMBL" id="AFU88646.1"/>
    </source>
</evidence>
<dbReference type="KEGG" id="vg:13996538"/>
<keyword evidence="3" id="KW-1185">Reference proteome</keyword>
<name>K4JU18_9CAUD</name>
<dbReference type="GeneID" id="13996538"/>
<dbReference type="RefSeq" id="YP_006990061.1">
    <property type="nucleotide sequence ID" value="NC_019411.1"/>
</dbReference>
<dbReference type="KEGG" id="vg:13996863"/>
<dbReference type="GeneID" id="13996863"/>
<dbReference type="EMBL" id="JX100809">
    <property type="protein sequence ID" value="AFU88321.1"/>
    <property type="molecule type" value="Genomic_DNA"/>
</dbReference>
<accession>K4JU18</accession>
<proteinExistence type="predicted"/>
<dbReference type="Proteomes" id="UP000000460">
    <property type="component" value="Segment"/>
</dbReference>
<dbReference type="EMBL" id="JX100809">
    <property type="protein sequence ID" value="AFU88646.1"/>
    <property type="molecule type" value="Genomic_DNA"/>
</dbReference>
<dbReference type="RefSeq" id="YP_006989736.1">
    <property type="nucleotide sequence ID" value="NC_019411.1"/>
</dbReference>
<sequence length="32" mass="3527">MPHLGFWLSAACIALAWAIWALRRLIGPPPPT</sequence>
<evidence type="ECO:0000313" key="1">
    <source>
        <dbReference type="EMBL" id="AFU88321.1"/>
    </source>
</evidence>
<protein>
    <submittedName>
        <fullName evidence="2">Uncharacterized protein</fullName>
    </submittedName>
</protein>
<reference evidence="2 3" key="1">
    <citation type="journal article" date="2012" name="BMC Genomics">
        <title>The Caulobacter crescentus phage phiCbK: genomics of a canonical phage.</title>
        <authorList>
            <person name="Gill J.J."/>
            <person name="Berry J.D."/>
            <person name="Russell W.K."/>
            <person name="Lessor L."/>
            <person name="Escobar Garcia D.A."/>
            <person name="Hernandez D."/>
            <person name="Kane A."/>
            <person name="Keene J."/>
            <person name="Maddox M."/>
            <person name="Martin R."/>
            <person name="Mohan S."/>
            <person name="Thorn A.M."/>
            <person name="Russell D.H."/>
            <person name="Young R."/>
        </authorList>
    </citation>
    <scope>NUCLEOTIDE SEQUENCE [LARGE SCALE GENOMIC DNA]</scope>
</reference>